<evidence type="ECO:0000313" key="6">
    <source>
        <dbReference type="Proteomes" id="UP001221208"/>
    </source>
</evidence>
<feature type="compositionally biased region" description="Low complexity" evidence="2">
    <location>
        <begin position="257"/>
        <end position="274"/>
    </location>
</feature>
<sequence>MQHSTATTMTRRASAIAIAIAAYAGGAGAAELGAALVRSHIGQPLVADIELTALGADDMTGLQVRLASPDVYRGGNIEMNPALQTLRLSIMRRDQRQFLHLTSLRRIDADYLNLYLELSVGGRSAVRAATLWLTPDPAPPPAAVPPVAAAPQAEPAAPRQRAIPLHRPAAVPVPVMAAPLSHHRPEPGAVAARRPGGSRKAAACAPAASGDATLCIALEEKNVALNSKLIELESKIKVLQQELMPASPRAPAPLPAAPAKAKPPAAVPAKKTPAGPTSGSLLLAGGAAVLLLLIGIGVHLYRRRKQAPAPTVASKYWVLLRRPFRRKKAAETAEEGVADAITE</sequence>
<name>A0ABT5JXJ2_9BURK</name>
<organism evidence="5 6">
    <name type="scientific">Janthinobacterium fluminis</name>
    <dbReference type="NCBI Taxonomy" id="2987524"/>
    <lineage>
        <taxon>Bacteria</taxon>
        <taxon>Pseudomonadati</taxon>
        <taxon>Pseudomonadota</taxon>
        <taxon>Betaproteobacteria</taxon>
        <taxon>Burkholderiales</taxon>
        <taxon>Oxalobacteraceae</taxon>
        <taxon>Janthinobacterium</taxon>
    </lineage>
</organism>
<feature type="domain" description="FimV N-terminal" evidence="4">
    <location>
        <begin position="31"/>
        <end position="135"/>
    </location>
</feature>
<keyword evidence="3" id="KW-0472">Membrane</keyword>
<proteinExistence type="predicted"/>
<comment type="caution">
    <text evidence="5">The sequence shown here is derived from an EMBL/GenBank/DDBJ whole genome shotgun (WGS) entry which is preliminary data.</text>
</comment>
<evidence type="ECO:0000256" key="2">
    <source>
        <dbReference type="SAM" id="MobiDB-lite"/>
    </source>
</evidence>
<feature type="coiled-coil region" evidence="1">
    <location>
        <begin position="215"/>
        <end position="242"/>
    </location>
</feature>
<keyword evidence="3" id="KW-1133">Transmembrane helix</keyword>
<evidence type="ECO:0000256" key="3">
    <source>
        <dbReference type="SAM" id="Phobius"/>
    </source>
</evidence>
<feature type="transmembrane region" description="Helical" evidence="3">
    <location>
        <begin position="281"/>
        <end position="301"/>
    </location>
</feature>
<dbReference type="InterPro" id="IPR057840">
    <property type="entry name" value="FimV_N"/>
</dbReference>
<evidence type="ECO:0000259" key="4">
    <source>
        <dbReference type="Pfam" id="PF25800"/>
    </source>
</evidence>
<dbReference type="Proteomes" id="UP001221208">
    <property type="component" value="Unassembled WGS sequence"/>
</dbReference>
<keyword evidence="1" id="KW-0175">Coiled coil</keyword>
<evidence type="ECO:0000313" key="5">
    <source>
        <dbReference type="EMBL" id="MDC8757443.1"/>
    </source>
</evidence>
<dbReference type="Pfam" id="PF25800">
    <property type="entry name" value="FimV_N"/>
    <property type="match status" value="1"/>
</dbReference>
<dbReference type="RefSeq" id="WP_273670118.1">
    <property type="nucleotide sequence ID" value="NZ_JAQQXR010000002.1"/>
</dbReference>
<evidence type="ECO:0000256" key="1">
    <source>
        <dbReference type="SAM" id="Coils"/>
    </source>
</evidence>
<keyword evidence="6" id="KW-1185">Reference proteome</keyword>
<keyword evidence="3" id="KW-0812">Transmembrane</keyword>
<protein>
    <recommendedName>
        <fullName evidence="4">FimV N-terminal domain-containing protein</fullName>
    </recommendedName>
</protein>
<gene>
    <name evidence="5" type="ORF">OIK44_07570</name>
</gene>
<reference evidence="5 6" key="1">
    <citation type="submission" date="2022-10" db="EMBL/GenBank/DDBJ databases">
        <title>Janthinobacterium sp. hw3 Genome sequencing.</title>
        <authorList>
            <person name="Park S."/>
        </authorList>
    </citation>
    <scope>NUCLEOTIDE SEQUENCE [LARGE SCALE GENOMIC DNA]</scope>
    <source>
        <strain evidence="6">hw3</strain>
    </source>
</reference>
<feature type="region of interest" description="Disordered" evidence="2">
    <location>
        <begin position="247"/>
        <end position="274"/>
    </location>
</feature>
<dbReference type="EMBL" id="JAQQXR010000002">
    <property type="protein sequence ID" value="MDC8757443.1"/>
    <property type="molecule type" value="Genomic_DNA"/>
</dbReference>
<accession>A0ABT5JXJ2</accession>